<dbReference type="Gene3D" id="1.10.357.10">
    <property type="entry name" value="Tetracycline Repressor, domain 2"/>
    <property type="match status" value="1"/>
</dbReference>
<evidence type="ECO:0000313" key="1">
    <source>
        <dbReference type="EMBL" id="MEW3465196.1"/>
    </source>
</evidence>
<dbReference type="EMBL" id="JBFDTB010000003">
    <property type="protein sequence ID" value="MEW3465196.1"/>
    <property type="molecule type" value="Genomic_DNA"/>
</dbReference>
<comment type="caution">
    <text evidence="1">The sequence shown here is derived from an EMBL/GenBank/DDBJ whole genome shotgun (WGS) entry which is preliminary data.</text>
</comment>
<dbReference type="Proteomes" id="UP001554047">
    <property type="component" value="Unassembled WGS sequence"/>
</dbReference>
<gene>
    <name evidence="1" type="ORF">AB1I55_03645</name>
</gene>
<name>A0ABV3M9R3_9ENTE</name>
<dbReference type="SUPFAM" id="SSF46689">
    <property type="entry name" value="Homeodomain-like"/>
    <property type="match status" value="1"/>
</dbReference>
<proteinExistence type="predicted"/>
<accession>A0ABV3M9R3</accession>
<reference evidence="1 2" key="1">
    <citation type="submission" date="2024-05" db="EMBL/GenBank/DDBJ databases">
        <title>Human gut microbiome strain richness.</title>
        <authorList>
            <person name="Chen-Liaw A."/>
        </authorList>
    </citation>
    <scope>NUCLEOTIDE SEQUENCE [LARGE SCALE GENOMIC DNA]</scope>
    <source>
        <strain evidence="1 2">J1100102st1_G3_J1100102_180507</strain>
    </source>
</reference>
<keyword evidence="2" id="KW-1185">Reference proteome</keyword>
<dbReference type="RefSeq" id="WP_016619502.1">
    <property type="nucleotide sequence ID" value="NZ_JBDKDV010000002.1"/>
</dbReference>
<evidence type="ECO:0000313" key="2">
    <source>
        <dbReference type="Proteomes" id="UP001554047"/>
    </source>
</evidence>
<protein>
    <submittedName>
        <fullName evidence="1">TetR/AcrR family transcriptional regulator</fullName>
    </submittedName>
</protein>
<dbReference type="InterPro" id="IPR009057">
    <property type="entry name" value="Homeodomain-like_sf"/>
</dbReference>
<sequence length="233" mass="27373">MLVVFHWKKASESRGALARADRLKKGRGIMRKATITKKYLINCLKKYLVEYLYRPITVRDIAKYARTSTQPIYLNFSNMQNYKQAMVDDVFHDIHEAKKETVMTLDPLYCFWHDYYVFASRNRALFFALFLNDIGCGPYIKECSFAYFQEAIAESTVFQCEQENDLRKYHEEALIFFSGLVLLFIREGCTDGNKDFIKDTMEYWERMLKKAKGVTRDQGRQGLLEVGTFAVEE</sequence>
<organism evidence="1 2">
    <name type="scientific">Enterococcus entomosocium</name>
    <dbReference type="NCBI Taxonomy" id="3034352"/>
    <lineage>
        <taxon>Bacteria</taxon>
        <taxon>Bacillati</taxon>
        <taxon>Bacillota</taxon>
        <taxon>Bacilli</taxon>
        <taxon>Lactobacillales</taxon>
        <taxon>Enterococcaceae</taxon>
        <taxon>Enterococcus</taxon>
    </lineage>
</organism>